<dbReference type="InterPro" id="IPR007612">
    <property type="entry name" value="LOR"/>
</dbReference>
<comment type="similarity">
    <text evidence="1">Belongs to the LOR family.</text>
</comment>
<name>A0A7I8K0X8_SPIIN</name>
<dbReference type="EMBL" id="LR746264">
    <property type="protein sequence ID" value="CAA7389193.1"/>
    <property type="molecule type" value="Genomic_DNA"/>
</dbReference>
<dbReference type="PROSITE" id="PS51257">
    <property type="entry name" value="PROKAR_LIPOPROTEIN"/>
    <property type="match status" value="1"/>
</dbReference>
<sequence length="225" mass="24519">MSKIHPSESKPWRGIPTAAAAPGGTAACPSVWTVWKSSSMAFHGTDGFSVFDCNGKLAFRVDNYARRSKCAAGDVVLMDGEGRALLTLRPQIMSVHDQWNCLEGDGGSRQNPTALVFSMRRRRFLQSSDEAEVFVGGAAAAAAGYRVEGSFRRRSCKILRRAGGTEQEVVVAEIRRKMATSSVALGDDVFCLIVQPRAADVKLLVAFIVVMDRICRRHRVPLLCS</sequence>
<organism evidence="3 4">
    <name type="scientific">Spirodela intermedia</name>
    <name type="common">Intermediate duckweed</name>
    <dbReference type="NCBI Taxonomy" id="51605"/>
    <lineage>
        <taxon>Eukaryota</taxon>
        <taxon>Viridiplantae</taxon>
        <taxon>Streptophyta</taxon>
        <taxon>Embryophyta</taxon>
        <taxon>Tracheophyta</taxon>
        <taxon>Spermatophyta</taxon>
        <taxon>Magnoliopsida</taxon>
        <taxon>Liliopsida</taxon>
        <taxon>Araceae</taxon>
        <taxon>Lemnoideae</taxon>
        <taxon>Spirodela</taxon>
    </lineage>
</organism>
<reference evidence="3" key="1">
    <citation type="submission" date="2020-02" db="EMBL/GenBank/DDBJ databases">
        <authorList>
            <person name="Scholz U."/>
            <person name="Mascher M."/>
            <person name="Fiebig A."/>
        </authorList>
    </citation>
    <scope>NUCLEOTIDE SEQUENCE</scope>
</reference>
<dbReference type="InterPro" id="IPR025659">
    <property type="entry name" value="Tubby-like_C"/>
</dbReference>
<dbReference type="AlphaFoldDB" id="A0A7I8K0X8"/>
<evidence type="ECO:0000313" key="4">
    <source>
        <dbReference type="Proteomes" id="UP000663760"/>
    </source>
</evidence>
<dbReference type="Proteomes" id="UP000663760">
    <property type="component" value="Chromosome 1"/>
</dbReference>
<evidence type="ECO:0000256" key="2">
    <source>
        <dbReference type="SAM" id="MobiDB-lite"/>
    </source>
</evidence>
<dbReference type="PANTHER" id="PTHR31087:SF95">
    <property type="entry name" value="EXPRESSED PROTEIN"/>
    <property type="match status" value="1"/>
</dbReference>
<dbReference type="Pfam" id="PF04525">
    <property type="entry name" value="LOR"/>
    <property type="match status" value="1"/>
</dbReference>
<dbReference type="InterPro" id="IPR038595">
    <property type="entry name" value="LOR_sf"/>
</dbReference>
<proteinExistence type="inferred from homology"/>
<feature type="compositionally biased region" description="Basic and acidic residues" evidence="2">
    <location>
        <begin position="1"/>
        <end position="11"/>
    </location>
</feature>
<protein>
    <submittedName>
        <fullName evidence="3">Uncharacterized protein</fullName>
    </submittedName>
</protein>
<dbReference type="Gene3D" id="2.40.160.200">
    <property type="entry name" value="LURP1-related"/>
    <property type="match status" value="1"/>
</dbReference>
<dbReference type="OrthoDB" id="680369at2759"/>
<feature type="region of interest" description="Disordered" evidence="2">
    <location>
        <begin position="1"/>
        <end position="23"/>
    </location>
</feature>
<evidence type="ECO:0000313" key="3">
    <source>
        <dbReference type="EMBL" id="CAA7389193.1"/>
    </source>
</evidence>
<accession>A0A7I8K0X8</accession>
<keyword evidence="4" id="KW-1185">Reference proteome</keyword>
<evidence type="ECO:0000256" key="1">
    <source>
        <dbReference type="ARBA" id="ARBA00005437"/>
    </source>
</evidence>
<dbReference type="SUPFAM" id="SSF54518">
    <property type="entry name" value="Tubby C-terminal domain-like"/>
    <property type="match status" value="1"/>
</dbReference>
<dbReference type="PANTHER" id="PTHR31087">
    <property type="match status" value="1"/>
</dbReference>
<gene>
    <name evidence="3" type="ORF">SI8410_01001273</name>
</gene>